<dbReference type="EMBL" id="UYJE01004895">
    <property type="protein sequence ID" value="VDI32310.1"/>
    <property type="molecule type" value="Genomic_DNA"/>
</dbReference>
<dbReference type="OrthoDB" id="10012075at2759"/>
<dbReference type="InterPro" id="IPR036179">
    <property type="entry name" value="Ig-like_dom_sf"/>
</dbReference>
<organism evidence="2 3">
    <name type="scientific">Mytilus galloprovincialis</name>
    <name type="common">Mediterranean mussel</name>
    <dbReference type="NCBI Taxonomy" id="29158"/>
    <lineage>
        <taxon>Eukaryota</taxon>
        <taxon>Metazoa</taxon>
        <taxon>Spiralia</taxon>
        <taxon>Lophotrochozoa</taxon>
        <taxon>Mollusca</taxon>
        <taxon>Bivalvia</taxon>
        <taxon>Autobranchia</taxon>
        <taxon>Pteriomorphia</taxon>
        <taxon>Mytilida</taxon>
        <taxon>Mytiloidea</taxon>
        <taxon>Mytilidae</taxon>
        <taxon>Mytilinae</taxon>
        <taxon>Mytilus</taxon>
    </lineage>
</organism>
<proteinExistence type="predicted"/>
<dbReference type="PROSITE" id="PS50835">
    <property type="entry name" value="IG_LIKE"/>
    <property type="match status" value="1"/>
</dbReference>
<keyword evidence="3" id="KW-1185">Reference proteome</keyword>
<dbReference type="InterPro" id="IPR013783">
    <property type="entry name" value="Ig-like_fold"/>
</dbReference>
<dbReference type="Proteomes" id="UP000596742">
    <property type="component" value="Unassembled WGS sequence"/>
</dbReference>
<feature type="non-terminal residue" evidence="2">
    <location>
        <position position="1"/>
    </location>
</feature>
<dbReference type="Gene3D" id="2.60.40.10">
    <property type="entry name" value="Immunoglobulins"/>
    <property type="match status" value="1"/>
</dbReference>
<dbReference type="InterPro" id="IPR007110">
    <property type="entry name" value="Ig-like_dom"/>
</dbReference>
<sequence length="464" mass="52093">SKLVFQPLFNLAECDAERYQPIVFTTHGNSECIYSKSKCADEGQVVYSNGSSSADTACSCDHANGYSFVTRPKNSYFCKPSEEDCSCVRTTCTNLPRDYQCITDGEIMTNATCQEILPSISHNTYNNVDHFIESLLKSYSNAHQVTNIILAGIAIPPRILSKDMIESDGANIALKCYVRSHLPLTSVIWYREPGDSISPEIKSYNGFSRNGIRILSLETRGKDDFATYKCIASNRIGTVESDPIQPHGDERQKFIHELFLKGECGKLHFARLVFIGKNGVGTTSLMRRLLWDDKEDVTTTQSTDGIEIEKCNINISDGKWSPCNEIDDDLTRLIHQVYMKKNLIINCATAENVVDQETLPNTDESEKTVSKRSDRSDTLDIFNDDANIENNERRDTAGIINSRADNADSHVVVDMDSNQMQPDNSILKPMHDEELNTYTNGSDFDHVNDEKINQMTSSIMKSYL</sequence>
<evidence type="ECO:0000313" key="2">
    <source>
        <dbReference type="EMBL" id="VDI32310.1"/>
    </source>
</evidence>
<dbReference type="SUPFAM" id="SSF48726">
    <property type="entry name" value="Immunoglobulin"/>
    <property type="match status" value="1"/>
</dbReference>
<accession>A0A8B6ED57</accession>
<dbReference type="Gene3D" id="3.30.70.1390">
    <property type="entry name" value="ROC domain from the Parkinson's disease-associated leucine-rich repeat kinase 2"/>
    <property type="match status" value="1"/>
</dbReference>
<evidence type="ECO:0000313" key="3">
    <source>
        <dbReference type="Proteomes" id="UP000596742"/>
    </source>
</evidence>
<gene>
    <name evidence="2" type="ORF">MGAL_10B015175</name>
</gene>
<reference evidence="2" key="1">
    <citation type="submission" date="2018-11" db="EMBL/GenBank/DDBJ databases">
        <authorList>
            <person name="Alioto T."/>
            <person name="Alioto T."/>
        </authorList>
    </citation>
    <scope>NUCLEOTIDE SEQUENCE</scope>
</reference>
<name>A0A8B6ED57_MYTGA</name>
<evidence type="ECO:0000259" key="1">
    <source>
        <dbReference type="PROSITE" id="PS50835"/>
    </source>
</evidence>
<feature type="domain" description="Ig-like" evidence="1">
    <location>
        <begin position="157"/>
        <end position="245"/>
    </location>
</feature>
<comment type="caution">
    <text evidence="2">The sequence shown here is derived from an EMBL/GenBank/DDBJ whole genome shotgun (WGS) entry which is preliminary data.</text>
</comment>
<protein>
    <recommendedName>
        <fullName evidence="1">Ig-like domain-containing protein</fullName>
    </recommendedName>
</protein>
<dbReference type="AlphaFoldDB" id="A0A8B6ED57"/>